<dbReference type="AlphaFoldDB" id="A0A0F7HMC5"/>
<reference evidence="2 4" key="1">
    <citation type="journal article" date="2015" name="Int. J. Syst. Evol. Microbiol.">
        <title>Complete genome sequence of Salinicoccus halodurans H3B36, isolated from the Qaidam Basin in China.</title>
        <authorList>
            <person name="Jiang K."/>
            <person name="Xue Y."/>
            <person name="Ma Y."/>
        </authorList>
    </citation>
    <scope>NUCLEOTIDE SEQUENCE [LARGE SCALE GENOMIC DNA]</scope>
    <source>
        <strain evidence="2 4">H3B36</strain>
    </source>
</reference>
<keyword evidence="1" id="KW-0812">Transmembrane</keyword>
<name>A0A0F7HMC5_9STAP</name>
<protein>
    <submittedName>
        <fullName evidence="3">YtpI-like protein</fullName>
    </submittedName>
</protein>
<keyword evidence="4" id="KW-1185">Reference proteome</keyword>
<dbReference type="OrthoDB" id="2453019at2"/>
<accession>A0A0F7HMC5</accession>
<dbReference type="RefSeq" id="WP_046790430.1">
    <property type="nucleotide sequence ID" value="NZ_CP011366.1"/>
</dbReference>
<gene>
    <name evidence="2" type="ORF">AAT16_08385</name>
    <name evidence="3" type="ORF">SAMN05216235_2572</name>
</gene>
<feature type="transmembrane region" description="Helical" evidence="1">
    <location>
        <begin position="6"/>
        <end position="26"/>
    </location>
</feature>
<dbReference type="Pfam" id="PF14007">
    <property type="entry name" value="YtpI"/>
    <property type="match status" value="1"/>
</dbReference>
<reference evidence="4" key="2">
    <citation type="submission" date="2015-04" db="EMBL/GenBank/DDBJ databases">
        <title>Complete genome sequence of Salinicoccus halodurans strain H3B36, isolated from the Qaidam basin of China.</title>
        <authorList>
            <person name="Ma Y."/>
            <person name="Jiang K."/>
            <person name="Xue Y."/>
        </authorList>
    </citation>
    <scope>NUCLEOTIDE SEQUENCE [LARGE SCALE GENOMIC DNA]</scope>
    <source>
        <strain evidence="4">H3B36</strain>
    </source>
</reference>
<feature type="transmembrane region" description="Helical" evidence="1">
    <location>
        <begin position="69"/>
        <end position="86"/>
    </location>
</feature>
<evidence type="ECO:0000313" key="2">
    <source>
        <dbReference type="EMBL" id="AKG74248.1"/>
    </source>
</evidence>
<dbReference type="InterPro" id="IPR025618">
    <property type="entry name" value="YtpI"/>
</dbReference>
<keyword evidence="1" id="KW-0472">Membrane</keyword>
<dbReference type="Proteomes" id="UP000183090">
    <property type="component" value="Unassembled WGS sequence"/>
</dbReference>
<evidence type="ECO:0000256" key="1">
    <source>
        <dbReference type="SAM" id="Phobius"/>
    </source>
</evidence>
<dbReference type="Proteomes" id="UP000034029">
    <property type="component" value="Chromosome"/>
</dbReference>
<evidence type="ECO:0000313" key="3">
    <source>
        <dbReference type="EMBL" id="SFK93530.1"/>
    </source>
</evidence>
<dbReference type="EMBL" id="FOTB01000006">
    <property type="protein sequence ID" value="SFK93530.1"/>
    <property type="molecule type" value="Genomic_DNA"/>
</dbReference>
<feature type="transmembrane region" description="Helical" evidence="1">
    <location>
        <begin position="46"/>
        <end position="63"/>
    </location>
</feature>
<evidence type="ECO:0000313" key="4">
    <source>
        <dbReference type="Proteomes" id="UP000034029"/>
    </source>
</evidence>
<dbReference type="KEGG" id="shv:AAT16_08385"/>
<dbReference type="EMBL" id="CP011366">
    <property type="protein sequence ID" value="AKG74248.1"/>
    <property type="molecule type" value="Genomic_DNA"/>
</dbReference>
<proteinExistence type="predicted"/>
<keyword evidence="1" id="KW-1133">Transmembrane helix</keyword>
<evidence type="ECO:0000313" key="5">
    <source>
        <dbReference type="Proteomes" id="UP000183090"/>
    </source>
</evidence>
<organism evidence="3 5">
    <name type="scientific">Salinicoccus halodurans</name>
    <dbReference type="NCBI Taxonomy" id="407035"/>
    <lineage>
        <taxon>Bacteria</taxon>
        <taxon>Bacillati</taxon>
        <taxon>Bacillota</taxon>
        <taxon>Bacilli</taxon>
        <taxon>Bacillales</taxon>
        <taxon>Staphylococcaceae</taxon>
        <taxon>Salinicoccus</taxon>
    </lineage>
</organism>
<reference evidence="3 5" key="3">
    <citation type="submission" date="2016-10" db="EMBL/GenBank/DDBJ databases">
        <authorList>
            <person name="Varghese N."/>
            <person name="Submissions S."/>
        </authorList>
    </citation>
    <scope>NUCLEOTIDE SEQUENCE [LARGE SCALE GENOMIC DNA]</scope>
    <source>
        <strain evidence="3 5">CGMCC 1.6501</strain>
    </source>
</reference>
<sequence length="118" mass="13757">MEMLFQISVSVLVTLLLVSLFMFLLFKVREIRSKRDVQTAHFNSIARIWLGLLILSFGLNTVVQFQTAVSYIIGALFVLLGAYNIWHFNAARKYFKGNLPIEEKAWQEFERKQRQTGK</sequence>